<dbReference type="PROSITE" id="PS51257">
    <property type="entry name" value="PROKAR_LIPOPROTEIN"/>
    <property type="match status" value="1"/>
</dbReference>
<reference evidence="1 2" key="1">
    <citation type="submission" date="2019-04" db="EMBL/GenBank/DDBJ databases">
        <title>Flavobacterium sp. GS03.</title>
        <authorList>
            <person name="Kim H."/>
        </authorList>
    </citation>
    <scope>NUCLEOTIDE SEQUENCE [LARGE SCALE GENOMIC DNA]</scope>
    <source>
        <strain evidence="1 2">GS03</strain>
    </source>
</reference>
<dbReference type="EMBL" id="CP038810">
    <property type="protein sequence ID" value="QBZ97943.1"/>
    <property type="molecule type" value="Genomic_DNA"/>
</dbReference>
<evidence type="ECO:0000313" key="1">
    <source>
        <dbReference type="EMBL" id="QBZ97943.1"/>
    </source>
</evidence>
<dbReference type="OrthoDB" id="1201884at2"/>
<protein>
    <recommendedName>
        <fullName evidence="3">Lipocalin-like domain-containing protein</fullName>
    </recommendedName>
</protein>
<evidence type="ECO:0000313" key="2">
    <source>
        <dbReference type="Proteomes" id="UP000296862"/>
    </source>
</evidence>
<dbReference type="KEGG" id="fsn:GS03_01441"/>
<dbReference type="RefSeq" id="WP_136151868.1">
    <property type="nucleotide sequence ID" value="NZ_CP038810.1"/>
</dbReference>
<organism evidence="1 2">
    <name type="scientific">Flavobacterium sangjuense</name>
    <dbReference type="NCBI Taxonomy" id="2518177"/>
    <lineage>
        <taxon>Bacteria</taxon>
        <taxon>Pseudomonadati</taxon>
        <taxon>Bacteroidota</taxon>
        <taxon>Flavobacteriia</taxon>
        <taxon>Flavobacteriales</taxon>
        <taxon>Flavobacteriaceae</taxon>
        <taxon>Flavobacterium</taxon>
    </lineage>
</organism>
<sequence>MKKQLSILGILMTLLLVGCSKDSNTSAHDTVTGQWKLVNVSGTFAGINNDFPEGMITWDFNPITQTVTVTNNNTDSNLWDVLETGVYNYHFANNPGMPCSESIYINGAEYGCYSIANDSLVIDQSIADGFAITLKH</sequence>
<dbReference type="Proteomes" id="UP000296862">
    <property type="component" value="Chromosome"/>
</dbReference>
<evidence type="ECO:0008006" key="3">
    <source>
        <dbReference type="Google" id="ProtNLM"/>
    </source>
</evidence>
<dbReference type="AlphaFoldDB" id="A0A4P7PVK4"/>
<proteinExistence type="predicted"/>
<name>A0A4P7PVK4_9FLAO</name>
<keyword evidence="2" id="KW-1185">Reference proteome</keyword>
<accession>A0A4P7PVK4</accession>
<gene>
    <name evidence="1" type="ORF">GS03_01441</name>
</gene>